<feature type="transmembrane region" description="Helical" evidence="6">
    <location>
        <begin position="40"/>
        <end position="65"/>
    </location>
</feature>
<evidence type="ECO:0000313" key="8">
    <source>
        <dbReference type="Proteomes" id="UP000614272"/>
    </source>
</evidence>
<dbReference type="Pfam" id="PF01810">
    <property type="entry name" value="LysE"/>
    <property type="match status" value="1"/>
</dbReference>
<dbReference type="InterPro" id="IPR001123">
    <property type="entry name" value="LeuE-type"/>
</dbReference>
<evidence type="ECO:0000256" key="2">
    <source>
        <dbReference type="ARBA" id="ARBA00022475"/>
    </source>
</evidence>
<feature type="transmembrane region" description="Helical" evidence="6">
    <location>
        <begin position="6"/>
        <end position="28"/>
    </location>
</feature>
<dbReference type="PANTHER" id="PTHR30086:SF20">
    <property type="entry name" value="ARGININE EXPORTER PROTEIN ARGO-RELATED"/>
    <property type="match status" value="1"/>
</dbReference>
<feature type="transmembrane region" description="Helical" evidence="6">
    <location>
        <begin position="112"/>
        <end position="131"/>
    </location>
</feature>
<keyword evidence="8" id="KW-1185">Reference proteome</keyword>
<keyword evidence="4 6" id="KW-1133">Transmembrane helix</keyword>
<keyword evidence="5 6" id="KW-0472">Membrane</keyword>
<keyword evidence="2" id="KW-1003">Cell membrane</keyword>
<comment type="subcellular location">
    <subcellularLocation>
        <location evidence="1">Cell membrane</location>
        <topology evidence="1">Multi-pass membrane protein</topology>
    </subcellularLocation>
</comment>
<evidence type="ECO:0000313" key="7">
    <source>
        <dbReference type="EMBL" id="GGD78770.1"/>
    </source>
</evidence>
<gene>
    <name evidence="7" type="ORF">GCM10011357_37180</name>
</gene>
<feature type="transmembrane region" description="Helical" evidence="6">
    <location>
        <begin position="71"/>
        <end position="91"/>
    </location>
</feature>
<dbReference type="RefSeq" id="WP_099036510.1">
    <property type="nucleotide sequence ID" value="NZ_NISX01000026.1"/>
</dbReference>
<accession>A0ABQ1RUT0</accession>
<evidence type="ECO:0000256" key="3">
    <source>
        <dbReference type="ARBA" id="ARBA00022692"/>
    </source>
</evidence>
<organism evidence="7 8">
    <name type="scientific">Lacimicrobium alkaliphilum</name>
    <dbReference type="NCBI Taxonomy" id="1526571"/>
    <lineage>
        <taxon>Bacteria</taxon>
        <taxon>Pseudomonadati</taxon>
        <taxon>Pseudomonadota</taxon>
        <taxon>Gammaproteobacteria</taxon>
        <taxon>Alteromonadales</taxon>
        <taxon>Alteromonadaceae</taxon>
        <taxon>Lacimicrobium</taxon>
    </lineage>
</organism>
<dbReference type="PANTHER" id="PTHR30086">
    <property type="entry name" value="ARGININE EXPORTER PROTEIN ARGO"/>
    <property type="match status" value="1"/>
</dbReference>
<name>A0ABQ1RUT0_9ALTE</name>
<reference evidence="8" key="1">
    <citation type="journal article" date="2019" name="Int. J. Syst. Evol. Microbiol.">
        <title>The Global Catalogue of Microorganisms (GCM) 10K type strain sequencing project: providing services to taxonomists for standard genome sequencing and annotation.</title>
        <authorList>
            <consortium name="The Broad Institute Genomics Platform"/>
            <consortium name="The Broad Institute Genome Sequencing Center for Infectious Disease"/>
            <person name="Wu L."/>
            <person name="Ma J."/>
        </authorList>
    </citation>
    <scope>NUCLEOTIDE SEQUENCE [LARGE SCALE GENOMIC DNA]</scope>
    <source>
        <strain evidence="8">CGMCC 1.12923</strain>
    </source>
</reference>
<evidence type="ECO:0000256" key="5">
    <source>
        <dbReference type="ARBA" id="ARBA00023136"/>
    </source>
</evidence>
<sequence>MNIADILILFTLMIALAALPSTSVALVVVRSATAGFKHGVATSCGIVLGDLIFVLLAILGLTALADAMGSLFVLFRYLAGGYLIWFGISLLRTAHSTQATTKHNFASSLSTSFLSGLLITLGDIKAILFYASLFPTFVDLTAIGTYELMAIMAITVVSVGGVKLGYAFAAQKILTFRLRAQRAAKITAGSIIVGAGTYLIVK</sequence>
<feature type="transmembrane region" description="Helical" evidence="6">
    <location>
        <begin position="143"/>
        <end position="162"/>
    </location>
</feature>
<protein>
    <submittedName>
        <fullName evidence="7">Lysine transporter LysE</fullName>
    </submittedName>
</protein>
<evidence type="ECO:0000256" key="1">
    <source>
        <dbReference type="ARBA" id="ARBA00004651"/>
    </source>
</evidence>
<dbReference type="Proteomes" id="UP000614272">
    <property type="component" value="Unassembled WGS sequence"/>
</dbReference>
<proteinExistence type="predicted"/>
<comment type="caution">
    <text evidence="7">The sequence shown here is derived from an EMBL/GenBank/DDBJ whole genome shotgun (WGS) entry which is preliminary data.</text>
</comment>
<dbReference type="EMBL" id="BMGJ01000022">
    <property type="protein sequence ID" value="GGD78770.1"/>
    <property type="molecule type" value="Genomic_DNA"/>
</dbReference>
<evidence type="ECO:0000256" key="4">
    <source>
        <dbReference type="ARBA" id="ARBA00022989"/>
    </source>
</evidence>
<feature type="transmembrane region" description="Helical" evidence="6">
    <location>
        <begin position="183"/>
        <end position="201"/>
    </location>
</feature>
<evidence type="ECO:0000256" key="6">
    <source>
        <dbReference type="SAM" id="Phobius"/>
    </source>
</evidence>
<keyword evidence="3 6" id="KW-0812">Transmembrane</keyword>